<feature type="domain" description="EF-hand" evidence="1">
    <location>
        <begin position="568"/>
        <end position="603"/>
    </location>
</feature>
<dbReference type="InterPro" id="IPR002048">
    <property type="entry name" value="EF_hand_dom"/>
</dbReference>
<evidence type="ECO:0000313" key="2">
    <source>
        <dbReference type="EMBL" id="OQA55361.1"/>
    </source>
</evidence>
<dbReference type="PROSITE" id="PS00018">
    <property type="entry name" value="EF_HAND_1"/>
    <property type="match status" value="1"/>
</dbReference>
<sequence length="800" mass="90550">MKDFSELDLESLLFDTPIGKKKIDLEGSPVSGVRMEVSKAYAGIPVLLQKVIDQNDQNAWQEITNKIDYIYSNLDFSLGNLDKETGFGKEVQSQIKHGKRLLFKPNIVAPLVIDPTTHGEGSAAIIATEWSLIAALMRWFHDKLNIHYYQMALGEASTSTFLVAELFGKTFGQTMTTEALFEGKSFDIYGGWGFYFVRKYLADRHPSSHQDDPMKGFENSVTGNYLPPGQAKDKLMVYDLNKIHNDPSRGRTVVVPDGANFKEITLHKVIIGGDPDNAEDLRNYPGCVLVNVPKHKIHAQDLLTNAIKNLGIGLYPTLCAFEGDKNAETWKYSYPAQTLPTYKGKLPHCPWMLKIDEKTNLPMKDKNGEYIAIKTAGMPGTQSDIIRAVQSQKVFMVHVSDAIDMVNISHNPDGKAVRIPEGFVWSSLDCVALDFFCARYCFKTIPMAEALKLKEENGWPTEFVHQVPLAQLEGNNIITIEGFDSPLFRYNLYRYAEKRGVGQQKYYVIGWDSLTESPLVSLNGHLGRIENSNFYEMITKTLYYNPNTILYDLQKTILSYIQANDSLTGSKLYKDLMETFDENHDGVIDYDEMGRKGVETTQFSNLATALDIQIKEKYGQLKGGFMESIYFLKYSDRNWNEQKHDFTKEKLPGFMASVAFDLSRMDNENEDLFVKGMTYGRGKWPSWQMLKYLFENMYLYGSLSLDDASPWSIYGKAFQYADKAFNSGGYTGSRDEGATDPNALTKYYAALSKGAKPLQFTFYVPVDYGKLNNHPIPNVKETTDPQKIFTAHFNGGQEVW</sequence>
<reference evidence="2" key="1">
    <citation type="submission" date="2017-02" db="EMBL/GenBank/DDBJ databases">
        <title>Delving into the versatile metabolic prowess of the omnipresent phylum Bacteroidetes.</title>
        <authorList>
            <person name="Nobu M.K."/>
            <person name="Mei R."/>
            <person name="Narihiro T."/>
            <person name="Kuroda K."/>
            <person name="Liu W.-T."/>
        </authorList>
    </citation>
    <scope>NUCLEOTIDE SEQUENCE</scope>
    <source>
        <strain evidence="2">ADurb.Bin276</strain>
    </source>
</reference>
<organism evidence="2">
    <name type="scientific">Candidatus Atribacter allofermentans</name>
    <dbReference type="NCBI Taxonomy" id="1852833"/>
    <lineage>
        <taxon>Bacteria</taxon>
        <taxon>Pseudomonadati</taxon>
        <taxon>Atribacterota</taxon>
        <taxon>Atribacteria</taxon>
        <taxon>Atribacterales</taxon>
        <taxon>Atribacteraceae</taxon>
        <taxon>Atribacter</taxon>
    </lineage>
</organism>
<protein>
    <recommendedName>
        <fullName evidence="1">EF-hand domain-containing protein</fullName>
    </recommendedName>
</protein>
<dbReference type="AlphaFoldDB" id="A0A1V5SMC9"/>
<dbReference type="EMBL" id="MWBQ01000162">
    <property type="protein sequence ID" value="OQA55361.1"/>
    <property type="molecule type" value="Genomic_DNA"/>
</dbReference>
<gene>
    <name evidence="2" type="ORF">BWY41_01672</name>
</gene>
<comment type="caution">
    <text evidence="2">The sequence shown here is derived from an EMBL/GenBank/DDBJ whole genome shotgun (WGS) entry which is preliminary data.</text>
</comment>
<evidence type="ECO:0000259" key="1">
    <source>
        <dbReference type="PROSITE" id="PS50222"/>
    </source>
</evidence>
<dbReference type="InterPro" id="IPR018247">
    <property type="entry name" value="EF_Hand_1_Ca_BS"/>
</dbReference>
<proteinExistence type="predicted"/>
<accession>A0A1V5SMC9</accession>
<name>A0A1V5SMC9_9BACT</name>
<dbReference type="PROSITE" id="PS50222">
    <property type="entry name" value="EF_HAND_2"/>
    <property type="match status" value="1"/>
</dbReference>
<dbReference type="GO" id="GO:0005509">
    <property type="term" value="F:calcium ion binding"/>
    <property type="evidence" value="ECO:0007669"/>
    <property type="project" value="InterPro"/>
</dbReference>
<dbReference type="Proteomes" id="UP000485569">
    <property type="component" value="Unassembled WGS sequence"/>
</dbReference>